<name>A0A5N5T2C9_9CRUS</name>
<comment type="caution">
    <text evidence="1">The sequence shown here is derived from an EMBL/GenBank/DDBJ whole genome shotgun (WGS) entry which is preliminary data.</text>
</comment>
<evidence type="ECO:0000313" key="2">
    <source>
        <dbReference type="Proteomes" id="UP000326759"/>
    </source>
</evidence>
<proteinExistence type="predicted"/>
<organism evidence="1 2">
    <name type="scientific">Armadillidium nasatum</name>
    <dbReference type="NCBI Taxonomy" id="96803"/>
    <lineage>
        <taxon>Eukaryota</taxon>
        <taxon>Metazoa</taxon>
        <taxon>Ecdysozoa</taxon>
        <taxon>Arthropoda</taxon>
        <taxon>Crustacea</taxon>
        <taxon>Multicrustacea</taxon>
        <taxon>Malacostraca</taxon>
        <taxon>Eumalacostraca</taxon>
        <taxon>Peracarida</taxon>
        <taxon>Isopoda</taxon>
        <taxon>Oniscidea</taxon>
        <taxon>Crinocheta</taxon>
        <taxon>Armadillidiidae</taxon>
        <taxon>Armadillidium</taxon>
    </lineage>
</organism>
<sequence>MAICNCCLTIIANYMETFYYQTAPLNFYTIFPVVISVNNNRPVHSPKIFEAP</sequence>
<dbReference type="AlphaFoldDB" id="A0A5N5T2C9"/>
<reference evidence="1 2" key="1">
    <citation type="journal article" date="2019" name="PLoS Biol.">
        <title>Sex chromosomes control vertical transmission of feminizing Wolbachia symbionts in an isopod.</title>
        <authorList>
            <person name="Becking T."/>
            <person name="Chebbi M.A."/>
            <person name="Giraud I."/>
            <person name="Moumen B."/>
            <person name="Laverre T."/>
            <person name="Caubet Y."/>
            <person name="Peccoud J."/>
            <person name="Gilbert C."/>
            <person name="Cordaux R."/>
        </authorList>
    </citation>
    <scope>NUCLEOTIDE SEQUENCE [LARGE SCALE GENOMIC DNA]</scope>
    <source>
        <strain evidence="1">ANa2</strain>
        <tissue evidence="1">Whole body excluding digestive tract and cuticle</tissue>
    </source>
</reference>
<evidence type="ECO:0000313" key="1">
    <source>
        <dbReference type="EMBL" id="KAB7500661.1"/>
    </source>
</evidence>
<keyword evidence="2" id="KW-1185">Reference proteome</keyword>
<dbReference type="EMBL" id="SEYY01013190">
    <property type="protein sequence ID" value="KAB7500661.1"/>
    <property type="molecule type" value="Genomic_DNA"/>
</dbReference>
<gene>
    <name evidence="1" type="ORF">Anas_12043</name>
</gene>
<accession>A0A5N5T2C9</accession>
<dbReference type="Proteomes" id="UP000326759">
    <property type="component" value="Unassembled WGS sequence"/>
</dbReference>
<dbReference type="OrthoDB" id="6345150at2759"/>
<protein>
    <submittedName>
        <fullName evidence="1">Uncharacterized protein</fullName>
    </submittedName>
</protein>